<organism evidence="4 5">
    <name type="scientific">Triangularia verruculosa</name>
    <dbReference type="NCBI Taxonomy" id="2587418"/>
    <lineage>
        <taxon>Eukaryota</taxon>
        <taxon>Fungi</taxon>
        <taxon>Dikarya</taxon>
        <taxon>Ascomycota</taxon>
        <taxon>Pezizomycotina</taxon>
        <taxon>Sordariomycetes</taxon>
        <taxon>Sordariomycetidae</taxon>
        <taxon>Sordariales</taxon>
        <taxon>Podosporaceae</taxon>
        <taxon>Triangularia</taxon>
    </lineage>
</organism>
<feature type="repeat" description="ANK" evidence="3">
    <location>
        <begin position="334"/>
        <end position="366"/>
    </location>
</feature>
<dbReference type="Proteomes" id="UP001303160">
    <property type="component" value="Unassembled WGS sequence"/>
</dbReference>
<dbReference type="InterPro" id="IPR002110">
    <property type="entry name" value="Ankyrin_rpt"/>
</dbReference>
<evidence type="ECO:0000256" key="1">
    <source>
        <dbReference type="ARBA" id="ARBA00022737"/>
    </source>
</evidence>
<comment type="caution">
    <text evidence="4">The sequence shown here is derived from an EMBL/GenBank/DDBJ whole genome shotgun (WGS) entry which is preliminary data.</text>
</comment>
<protein>
    <submittedName>
        <fullName evidence="4">Ankyrin repeat-containing domain protein</fullName>
    </submittedName>
</protein>
<dbReference type="PANTHER" id="PTHR24171:SF8">
    <property type="entry name" value="BRCA1-ASSOCIATED RING DOMAIN PROTEIN 1"/>
    <property type="match status" value="1"/>
</dbReference>
<keyword evidence="2 3" id="KW-0040">ANK repeat</keyword>
<dbReference type="EMBL" id="MU863979">
    <property type="protein sequence ID" value="KAK4196655.1"/>
    <property type="molecule type" value="Genomic_DNA"/>
</dbReference>
<dbReference type="Pfam" id="PF12796">
    <property type="entry name" value="Ank_2"/>
    <property type="match status" value="1"/>
</dbReference>
<name>A0AAN6XC31_9PEZI</name>
<dbReference type="AlphaFoldDB" id="A0AAN6XC31"/>
<dbReference type="PANTHER" id="PTHR24171">
    <property type="entry name" value="ANKYRIN REPEAT DOMAIN-CONTAINING PROTEIN 39-RELATED"/>
    <property type="match status" value="1"/>
</dbReference>
<dbReference type="PROSITE" id="PS50297">
    <property type="entry name" value="ANK_REP_REGION"/>
    <property type="match status" value="2"/>
</dbReference>
<feature type="repeat" description="ANK" evidence="3">
    <location>
        <begin position="301"/>
        <end position="333"/>
    </location>
</feature>
<evidence type="ECO:0000256" key="2">
    <source>
        <dbReference type="ARBA" id="ARBA00023043"/>
    </source>
</evidence>
<reference evidence="4" key="2">
    <citation type="submission" date="2023-05" db="EMBL/GenBank/DDBJ databases">
        <authorList>
            <consortium name="Lawrence Berkeley National Laboratory"/>
            <person name="Steindorff A."/>
            <person name="Hensen N."/>
            <person name="Bonometti L."/>
            <person name="Westerberg I."/>
            <person name="Brannstrom I.O."/>
            <person name="Guillou S."/>
            <person name="Cros-Aarteil S."/>
            <person name="Calhoun S."/>
            <person name="Haridas S."/>
            <person name="Kuo A."/>
            <person name="Mondo S."/>
            <person name="Pangilinan J."/>
            <person name="Riley R."/>
            <person name="Labutti K."/>
            <person name="Andreopoulos B."/>
            <person name="Lipzen A."/>
            <person name="Chen C."/>
            <person name="Yanf M."/>
            <person name="Daum C."/>
            <person name="Ng V."/>
            <person name="Clum A."/>
            <person name="Ohm R."/>
            <person name="Martin F."/>
            <person name="Silar P."/>
            <person name="Natvig D."/>
            <person name="Lalanne C."/>
            <person name="Gautier V."/>
            <person name="Ament-Velasquez S.L."/>
            <person name="Kruys A."/>
            <person name="Hutchinson M.I."/>
            <person name="Powell A.J."/>
            <person name="Barry K."/>
            <person name="Miller A.N."/>
            <person name="Grigoriev I.V."/>
            <person name="Debuchy R."/>
            <person name="Gladieux P."/>
            <person name="Thoren M.H."/>
            <person name="Johannesson H."/>
        </authorList>
    </citation>
    <scope>NUCLEOTIDE SEQUENCE</scope>
    <source>
        <strain evidence="4">CBS 315.58</strain>
    </source>
</reference>
<dbReference type="GO" id="GO:0004842">
    <property type="term" value="F:ubiquitin-protein transferase activity"/>
    <property type="evidence" value="ECO:0007669"/>
    <property type="project" value="TreeGrafter"/>
</dbReference>
<dbReference type="GO" id="GO:0085020">
    <property type="term" value="P:protein K6-linked ubiquitination"/>
    <property type="evidence" value="ECO:0007669"/>
    <property type="project" value="TreeGrafter"/>
</dbReference>
<accession>A0AAN6XC31</accession>
<dbReference type="SMART" id="SM00248">
    <property type="entry name" value="ANK"/>
    <property type="match status" value="4"/>
</dbReference>
<reference evidence="4" key="1">
    <citation type="journal article" date="2023" name="Mol. Phylogenet. Evol.">
        <title>Genome-scale phylogeny and comparative genomics of the fungal order Sordariales.</title>
        <authorList>
            <person name="Hensen N."/>
            <person name="Bonometti L."/>
            <person name="Westerberg I."/>
            <person name="Brannstrom I.O."/>
            <person name="Guillou S."/>
            <person name="Cros-Aarteil S."/>
            <person name="Calhoun S."/>
            <person name="Haridas S."/>
            <person name="Kuo A."/>
            <person name="Mondo S."/>
            <person name="Pangilinan J."/>
            <person name="Riley R."/>
            <person name="LaButti K."/>
            <person name="Andreopoulos B."/>
            <person name="Lipzen A."/>
            <person name="Chen C."/>
            <person name="Yan M."/>
            <person name="Daum C."/>
            <person name="Ng V."/>
            <person name="Clum A."/>
            <person name="Steindorff A."/>
            <person name="Ohm R.A."/>
            <person name="Martin F."/>
            <person name="Silar P."/>
            <person name="Natvig D.O."/>
            <person name="Lalanne C."/>
            <person name="Gautier V."/>
            <person name="Ament-Velasquez S.L."/>
            <person name="Kruys A."/>
            <person name="Hutchinson M.I."/>
            <person name="Powell A.J."/>
            <person name="Barry K."/>
            <person name="Miller A.N."/>
            <person name="Grigoriev I.V."/>
            <person name="Debuchy R."/>
            <person name="Gladieux P."/>
            <person name="Hiltunen Thoren M."/>
            <person name="Johannesson H."/>
        </authorList>
    </citation>
    <scope>NUCLEOTIDE SEQUENCE</scope>
    <source>
        <strain evidence="4">CBS 315.58</strain>
    </source>
</reference>
<dbReference type="InterPro" id="IPR036770">
    <property type="entry name" value="Ankyrin_rpt-contain_sf"/>
</dbReference>
<dbReference type="SUPFAM" id="SSF48403">
    <property type="entry name" value="Ankyrin repeat"/>
    <property type="match status" value="1"/>
</dbReference>
<keyword evidence="1" id="KW-0677">Repeat</keyword>
<keyword evidence="5" id="KW-1185">Reference proteome</keyword>
<sequence length="517" mass="56563">MLQEIHHRMELAFEGRMVTDVVAAEPAVAETTTLNSSDESGAGSGLVGHLAHVKKRPFEYFNTEVIGCPTSCICVCHRYLRLRSPERLQRICGVFFLELASLYMMGRSCTKKSCRKQSTSVARLTYFFPQWLLLRMVSATLWVPDLQACNLSLKVPRVVPEESEIFCRARLGDIQGIQSLLDQGLASIYDVGISTGASATTYAIDRYQIDTWRFLLAKGADPYLVNSSNQTTADIAWNKVFAGSAPADCVAAIIDDFDGAEYLKVRKFPALHLIILGLVVGDLTTQIQLTAEAGLDAFDWQGRTALSWAAAKGDADSVQMLLEHGADPNTASFNGSTPLMFASRARNPSCMELLLAAGARPDDLNSWGTNALAYAMRRLAEDVDGISFVKPLLKGGADPNYRCGTQTPLALEQAVLLGSAEDVKTLCEFGARPPKHGEFDLIRSGVLKGDISLVRVLLEWFWSALDHEEKNKVSAVVRGLDSAEMMEMFKSGMAVRDDMAIDADGMSDLFFDAVESL</sequence>
<proteinExistence type="predicted"/>
<dbReference type="Gene3D" id="1.25.40.20">
    <property type="entry name" value="Ankyrin repeat-containing domain"/>
    <property type="match status" value="2"/>
</dbReference>
<gene>
    <name evidence="4" type="ORF">QBC40DRAFT_5999</name>
</gene>
<dbReference type="PROSITE" id="PS50088">
    <property type="entry name" value="ANK_REPEAT"/>
    <property type="match status" value="2"/>
</dbReference>
<evidence type="ECO:0000313" key="4">
    <source>
        <dbReference type="EMBL" id="KAK4196655.1"/>
    </source>
</evidence>
<evidence type="ECO:0000256" key="3">
    <source>
        <dbReference type="PROSITE-ProRule" id="PRU00023"/>
    </source>
</evidence>
<evidence type="ECO:0000313" key="5">
    <source>
        <dbReference type="Proteomes" id="UP001303160"/>
    </source>
</evidence>